<gene>
    <name evidence="7" type="ORF">KUTeg_024549</name>
</gene>
<evidence type="ECO:0000256" key="5">
    <source>
        <dbReference type="SAM" id="Phobius"/>
    </source>
</evidence>
<evidence type="ECO:0000313" key="7">
    <source>
        <dbReference type="EMBL" id="KAJ8298018.1"/>
    </source>
</evidence>
<keyword evidence="4" id="KW-0256">Endoplasmic reticulum</keyword>
<organism evidence="7 8">
    <name type="scientific">Tegillarca granosa</name>
    <name type="common">Malaysian cockle</name>
    <name type="synonym">Anadara granosa</name>
    <dbReference type="NCBI Taxonomy" id="220873"/>
    <lineage>
        <taxon>Eukaryota</taxon>
        <taxon>Metazoa</taxon>
        <taxon>Spiralia</taxon>
        <taxon>Lophotrochozoa</taxon>
        <taxon>Mollusca</taxon>
        <taxon>Bivalvia</taxon>
        <taxon>Autobranchia</taxon>
        <taxon>Pteriomorphia</taxon>
        <taxon>Arcoida</taxon>
        <taxon>Arcoidea</taxon>
        <taxon>Arcidae</taxon>
        <taxon>Tegillarca</taxon>
    </lineage>
</organism>
<dbReference type="InterPro" id="IPR038013">
    <property type="entry name" value="ALG11"/>
</dbReference>
<feature type="domain" description="ALG11 mannosyltransferase N-terminal" evidence="6">
    <location>
        <begin position="65"/>
        <end position="271"/>
    </location>
</feature>
<dbReference type="PANTHER" id="PTHR45919">
    <property type="entry name" value="GDP-MAN:MAN(3)GLCNAC(2)-PP-DOL ALPHA-1,2-MANNOSYLTRANSFERASE"/>
    <property type="match status" value="1"/>
</dbReference>
<dbReference type="PANTHER" id="PTHR45919:SF1">
    <property type="entry name" value="GDP-MAN:MAN(3)GLCNAC(2)-PP-DOL ALPHA-1,2-MANNOSYLTRANSFERASE"/>
    <property type="match status" value="1"/>
</dbReference>
<keyword evidence="5" id="KW-1133">Transmembrane helix</keyword>
<protein>
    <recommendedName>
        <fullName evidence="6">ALG11 mannosyltransferase N-terminal domain-containing protein</fullName>
    </recommendedName>
</protein>
<keyword evidence="3" id="KW-0808">Transferase</keyword>
<dbReference type="InterPro" id="IPR031814">
    <property type="entry name" value="ALG11_N"/>
</dbReference>
<dbReference type="Pfam" id="PF15924">
    <property type="entry name" value="ALG11_N"/>
    <property type="match status" value="1"/>
</dbReference>
<comment type="caution">
    <text evidence="7">The sequence shown here is derived from an EMBL/GenBank/DDBJ whole genome shotgun (WGS) entry which is preliminary data.</text>
</comment>
<keyword evidence="5" id="KW-0472">Membrane</keyword>
<sequence>MAIMATLTEFIQHFLSKMITLLIGTCIILIILFALTVLFLRFWLKKRSSTLLPHLRKNSKGERTLVVGFFHPYCNAGGGGERVLWIAIKTLQVKYPGIKCLVYTGDLGVTGNDIMEKARQRFNIALPSSVEFIFLKRRKWVEAKKYPFFTLLGQSIGSVILGMEALWSYVPDIYIDSMGYAFTIPLFKYFGRCTVGCYVHYPTISTDMLNRVHQRQQTYNNASFISRSAVLSSAKLVYYKLFAYFYGLAGKRSHFIMVNSSWTFRHIAELWKSPSTVGSGRNLEDIQRVESLKSMCSALELENNVEFRLNVSFDELKELMSKSMIGLHTMCC</sequence>
<dbReference type="Proteomes" id="UP001217089">
    <property type="component" value="Unassembled WGS sequence"/>
</dbReference>
<feature type="transmembrane region" description="Helical" evidence="5">
    <location>
        <begin position="20"/>
        <end position="44"/>
    </location>
</feature>
<comment type="similarity">
    <text evidence="2">Belongs to the glycosyltransferase group 1 family. Glycosyltransferase 4 subfamily.</text>
</comment>
<keyword evidence="5" id="KW-0812">Transmembrane</keyword>
<evidence type="ECO:0000256" key="1">
    <source>
        <dbReference type="ARBA" id="ARBA00004586"/>
    </source>
</evidence>
<dbReference type="EMBL" id="JARBDR010000923">
    <property type="protein sequence ID" value="KAJ8298018.1"/>
    <property type="molecule type" value="Genomic_DNA"/>
</dbReference>
<reference evidence="7 8" key="1">
    <citation type="submission" date="2022-12" db="EMBL/GenBank/DDBJ databases">
        <title>Chromosome-level genome of Tegillarca granosa.</title>
        <authorList>
            <person name="Kim J."/>
        </authorList>
    </citation>
    <scope>NUCLEOTIDE SEQUENCE [LARGE SCALE GENOMIC DNA]</scope>
    <source>
        <strain evidence="7">Teg-2019</strain>
        <tissue evidence="7">Adductor muscle</tissue>
    </source>
</reference>
<evidence type="ECO:0000313" key="8">
    <source>
        <dbReference type="Proteomes" id="UP001217089"/>
    </source>
</evidence>
<comment type="subcellular location">
    <subcellularLocation>
        <location evidence="1">Endoplasmic reticulum membrane</location>
    </subcellularLocation>
</comment>
<dbReference type="SUPFAM" id="SSF53756">
    <property type="entry name" value="UDP-Glycosyltransferase/glycogen phosphorylase"/>
    <property type="match status" value="1"/>
</dbReference>
<proteinExistence type="inferred from homology"/>
<evidence type="ECO:0000259" key="6">
    <source>
        <dbReference type="Pfam" id="PF15924"/>
    </source>
</evidence>
<keyword evidence="8" id="KW-1185">Reference proteome</keyword>
<evidence type="ECO:0000256" key="3">
    <source>
        <dbReference type="ARBA" id="ARBA00022679"/>
    </source>
</evidence>
<evidence type="ECO:0000256" key="4">
    <source>
        <dbReference type="ARBA" id="ARBA00022824"/>
    </source>
</evidence>
<accession>A0ABQ9E3Z3</accession>
<evidence type="ECO:0000256" key="2">
    <source>
        <dbReference type="ARBA" id="ARBA00009481"/>
    </source>
</evidence>
<name>A0ABQ9E3Z3_TEGGR</name>